<feature type="transmembrane region" description="Helical" evidence="10">
    <location>
        <begin position="213"/>
        <end position="234"/>
    </location>
</feature>
<sequence length="368" mass="40649">MTIILRLIALLIWAGLLLLLLFNSSLSAQTEPTFKTVPIRVGIAGNEPFVFKSNSASKGIAVEIWDDLATKESWNYTSKNFESVENALDALNSGDLDVVVGPISITSKRLENIRFSQPFYNSSLAIISREDHLSIWQKMKPLFSIKLLLAVGVFLIILALVGALLWVAERKKSPDQFSQKPIDGIGTGMWLAIVTMSTTGYGDKAPITLWGRIIAGSWMIISIIFASSMVAGIASTLTLSSLGTSTVSNIEQLSGRKVATLAASPSVNFLTSHKVKITSTNTLNEAMERLINKDVDAVVYDRPQLLYYLKNHKDDGLYLAKAEYFKQGYGFAFPMNSNLTYDTNRALLELAEAQQISKLVDYYLDRDE</sequence>
<dbReference type="Proteomes" id="UP000321734">
    <property type="component" value="Unassembled WGS sequence"/>
</dbReference>
<evidence type="ECO:0000259" key="11">
    <source>
        <dbReference type="SMART" id="SM00062"/>
    </source>
</evidence>
<dbReference type="GO" id="GO:0016020">
    <property type="term" value="C:membrane"/>
    <property type="evidence" value="ECO:0007669"/>
    <property type="project" value="UniProtKB-SubCell"/>
</dbReference>
<evidence type="ECO:0000256" key="3">
    <source>
        <dbReference type="ARBA" id="ARBA00022692"/>
    </source>
</evidence>
<dbReference type="PRINTS" id="PR00169">
    <property type="entry name" value="KCHANNEL"/>
</dbReference>
<dbReference type="InterPro" id="IPR001638">
    <property type="entry name" value="Solute-binding_3/MltF_N"/>
</dbReference>
<evidence type="ECO:0000256" key="7">
    <source>
        <dbReference type="ARBA" id="ARBA00023170"/>
    </source>
</evidence>
<dbReference type="Pfam" id="PF00060">
    <property type="entry name" value="Lig_chan"/>
    <property type="match status" value="1"/>
</dbReference>
<evidence type="ECO:0000256" key="8">
    <source>
        <dbReference type="ARBA" id="ARBA00023180"/>
    </source>
</evidence>
<dbReference type="AlphaFoldDB" id="A0A5C7ALP0"/>
<comment type="caution">
    <text evidence="13">The sequence shown here is derived from an EMBL/GenBank/DDBJ whole genome shotgun (WGS) entry which is preliminary data.</text>
</comment>
<feature type="transmembrane region" description="Helical" evidence="10">
    <location>
        <begin position="180"/>
        <end position="201"/>
    </location>
</feature>
<gene>
    <name evidence="13" type="ORF">ES711_05325</name>
</gene>
<dbReference type="EMBL" id="VORX01000002">
    <property type="protein sequence ID" value="TXE09351.1"/>
    <property type="molecule type" value="Genomic_DNA"/>
</dbReference>
<evidence type="ECO:0000313" key="14">
    <source>
        <dbReference type="Proteomes" id="UP000321734"/>
    </source>
</evidence>
<organism evidence="13 14">
    <name type="scientific">Gelidibacter salicanalis</name>
    <dbReference type="NCBI Taxonomy" id="291193"/>
    <lineage>
        <taxon>Bacteria</taxon>
        <taxon>Pseudomonadati</taxon>
        <taxon>Bacteroidota</taxon>
        <taxon>Flavobacteriia</taxon>
        <taxon>Flavobacteriales</taxon>
        <taxon>Flavobacteriaceae</taxon>
        <taxon>Gelidibacter</taxon>
    </lineage>
</organism>
<dbReference type="SUPFAM" id="SSF53850">
    <property type="entry name" value="Periplasmic binding protein-like II"/>
    <property type="match status" value="1"/>
</dbReference>
<evidence type="ECO:0000256" key="1">
    <source>
        <dbReference type="ARBA" id="ARBA00004141"/>
    </source>
</evidence>
<dbReference type="SUPFAM" id="SSF81324">
    <property type="entry name" value="Voltage-gated potassium channels"/>
    <property type="match status" value="1"/>
</dbReference>
<comment type="subcellular location">
    <subcellularLocation>
        <location evidence="1">Membrane</location>
        <topology evidence="1">Multi-pass membrane protein</topology>
    </subcellularLocation>
</comment>
<dbReference type="InterPro" id="IPR015683">
    <property type="entry name" value="Ionotropic_Glu_rcpt"/>
</dbReference>
<evidence type="ECO:0000256" key="10">
    <source>
        <dbReference type="SAM" id="Phobius"/>
    </source>
</evidence>
<dbReference type="Gene3D" id="3.40.190.10">
    <property type="entry name" value="Periplasmic binding protein-like II"/>
    <property type="match status" value="3"/>
</dbReference>
<dbReference type="InterPro" id="IPR001320">
    <property type="entry name" value="Iontro_rcpt_C"/>
</dbReference>
<feature type="transmembrane region" description="Helical" evidence="10">
    <location>
        <begin position="147"/>
        <end position="168"/>
    </location>
</feature>
<keyword evidence="7" id="KW-0675">Receptor</keyword>
<keyword evidence="5" id="KW-0406">Ion transport</keyword>
<dbReference type="Pfam" id="PF00497">
    <property type="entry name" value="SBP_bac_3"/>
    <property type="match status" value="1"/>
</dbReference>
<keyword evidence="9" id="KW-0407">Ion channel</keyword>
<dbReference type="OrthoDB" id="9799090at2"/>
<keyword evidence="2" id="KW-0813">Transport</keyword>
<proteinExistence type="predicted"/>
<dbReference type="GO" id="GO:0015276">
    <property type="term" value="F:ligand-gated monoatomic ion channel activity"/>
    <property type="evidence" value="ECO:0007669"/>
    <property type="project" value="InterPro"/>
</dbReference>
<reference evidence="13 14" key="1">
    <citation type="submission" date="2019-08" db="EMBL/GenBank/DDBJ databases">
        <title>Genome sequence of Gelidibacter salicanalis IC162T.</title>
        <authorList>
            <person name="Bowman J.P."/>
        </authorList>
    </citation>
    <scope>NUCLEOTIDE SEQUENCE [LARGE SCALE GENOMIC DNA]</scope>
    <source>
        <strain evidence="13 14">IC162</strain>
    </source>
</reference>
<keyword evidence="8" id="KW-0325">Glycoprotein</keyword>
<keyword evidence="14" id="KW-1185">Reference proteome</keyword>
<feature type="domain" description="Solute-binding protein family 3/N-terminal" evidence="11">
    <location>
        <begin position="38"/>
        <end position="367"/>
    </location>
</feature>
<protein>
    <submittedName>
        <fullName evidence="13">Transporter substrate-binding domain-containing protein</fullName>
    </submittedName>
</protein>
<keyword evidence="3 10" id="KW-0812">Transmembrane</keyword>
<evidence type="ECO:0000256" key="6">
    <source>
        <dbReference type="ARBA" id="ARBA00023136"/>
    </source>
</evidence>
<dbReference type="Gene3D" id="1.10.287.70">
    <property type="match status" value="1"/>
</dbReference>
<dbReference type="PANTHER" id="PTHR18966">
    <property type="entry name" value="IONOTROPIC GLUTAMATE RECEPTOR"/>
    <property type="match status" value="1"/>
</dbReference>
<evidence type="ECO:0000259" key="12">
    <source>
        <dbReference type="SMART" id="SM00079"/>
    </source>
</evidence>
<keyword evidence="6 10" id="KW-0472">Membrane</keyword>
<evidence type="ECO:0000256" key="2">
    <source>
        <dbReference type="ARBA" id="ARBA00022448"/>
    </source>
</evidence>
<dbReference type="SMART" id="SM00079">
    <property type="entry name" value="PBPe"/>
    <property type="match status" value="1"/>
</dbReference>
<feature type="domain" description="Ionotropic glutamate receptor C-terminal" evidence="12">
    <location>
        <begin position="38"/>
        <end position="366"/>
    </location>
</feature>
<evidence type="ECO:0000256" key="4">
    <source>
        <dbReference type="ARBA" id="ARBA00022989"/>
    </source>
</evidence>
<evidence type="ECO:0000313" key="13">
    <source>
        <dbReference type="EMBL" id="TXE09351.1"/>
    </source>
</evidence>
<accession>A0A5C7ALP0</accession>
<dbReference type="RefSeq" id="WP_146891022.1">
    <property type="nucleotide sequence ID" value="NZ_VORX01000002.1"/>
</dbReference>
<name>A0A5C7ALP0_9FLAO</name>
<dbReference type="SMART" id="SM00062">
    <property type="entry name" value="PBPb"/>
    <property type="match status" value="1"/>
</dbReference>
<evidence type="ECO:0000256" key="9">
    <source>
        <dbReference type="ARBA" id="ARBA00023303"/>
    </source>
</evidence>
<keyword evidence="4 10" id="KW-1133">Transmembrane helix</keyword>
<evidence type="ECO:0000256" key="5">
    <source>
        <dbReference type="ARBA" id="ARBA00023065"/>
    </source>
</evidence>